<evidence type="ECO:0000313" key="1">
    <source>
        <dbReference type="EMBL" id="KZP34507.1"/>
    </source>
</evidence>
<sequence>MDLRFFFAGPDYASNARGSSRASAQSFGHPRRWACRSLSVCRGFAGTASAVALRTRGEGEAARRGRFFHIARSNPHSALFVTLTFTIFAGTAHMPGVTEPQMHRNTIPPRIQAITPHPSSIVSNSFPSQIILEAHSPFPGLAGCDGSGVPSMRYLYPVSKPSQNGERNRCW</sequence>
<keyword evidence="2" id="KW-1185">Reference proteome</keyword>
<dbReference type="EMBL" id="KV417480">
    <property type="protein sequence ID" value="KZP34507.1"/>
    <property type="molecule type" value="Genomic_DNA"/>
</dbReference>
<evidence type="ECO:0000313" key="2">
    <source>
        <dbReference type="Proteomes" id="UP000076532"/>
    </source>
</evidence>
<proteinExistence type="predicted"/>
<dbReference type="Proteomes" id="UP000076532">
    <property type="component" value="Unassembled WGS sequence"/>
</dbReference>
<accession>A0A166X7U3</accession>
<reference evidence="1 2" key="1">
    <citation type="journal article" date="2016" name="Mol. Biol. Evol.">
        <title>Comparative Genomics of Early-Diverging Mushroom-Forming Fungi Provides Insights into the Origins of Lignocellulose Decay Capabilities.</title>
        <authorList>
            <person name="Nagy L.G."/>
            <person name="Riley R."/>
            <person name="Tritt A."/>
            <person name="Adam C."/>
            <person name="Daum C."/>
            <person name="Floudas D."/>
            <person name="Sun H."/>
            <person name="Yadav J.S."/>
            <person name="Pangilinan J."/>
            <person name="Larsson K.H."/>
            <person name="Matsuura K."/>
            <person name="Barry K."/>
            <person name="Labutti K."/>
            <person name="Kuo R."/>
            <person name="Ohm R.A."/>
            <person name="Bhattacharya S.S."/>
            <person name="Shirouzu T."/>
            <person name="Yoshinaga Y."/>
            <person name="Martin F.M."/>
            <person name="Grigoriev I.V."/>
            <person name="Hibbett D.S."/>
        </authorList>
    </citation>
    <scope>NUCLEOTIDE SEQUENCE [LARGE SCALE GENOMIC DNA]</scope>
    <source>
        <strain evidence="1 2">CBS 109695</strain>
    </source>
</reference>
<dbReference type="AlphaFoldDB" id="A0A166X7U3"/>
<name>A0A166X7U3_9AGAM</name>
<protein>
    <submittedName>
        <fullName evidence="1">Uncharacterized protein</fullName>
    </submittedName>
</protein>
<gene>
    <name evidence="1" type="ORF">FIBSPDRAFT_10407</name>
</gene>
<organism evidence="1 2">
    <name type="scientific">Athelia psychrophila</name>
    <dbReference type="NCBI Taxonomy" id="1759441"/>
    <lineage>
        <taxon>Eukaryota</taxon>
        <taxon>Fungi</taxon>
        <taxon>Dikarya</taxon>
        <taxon>Basidiomycota</taxon>
        <taxon>Agaricomycotina</taxon>
        <taxon>Agaricomycetes</taxon>
        <taxon>Agaricomycetidae</taxon>
        <taxon>Atheliales</taxon>
        <taxon>Atheliaceae</taxon>
        <taxon>Athelia</taxon>
    </lineage>
</organism>